<comment type="caution">
    <text evidence="5">The sequence shown here is derived from an EMBL/GenBank/DDBJ whole genome shotgun (WGS) entry which is preliminary data.</text>
</comment>
<feature type="chain" id="PRO_5046598692" evidence="3">
    <location>
        <begin position="21"/>
        <end position="367"/>
    </location>
</feature>
<dbReference type="InterPro" id="IPR028081">
    <property type="entry name" value="Leu-bd"/>
</dbReference>
<name>A0ABW7F2T0_9BURK</name>
<organism evidence="5 6">
    <name type="scientific">Pelomonas parva</name>
    <dbReference type="NCBI Taxonomy" id="3299032"/>
    <lineage>
        <taxon>Bacteria</taxon>
        <taxon>Pseudomonadati</taxon>
        <taxon>Pseudomonadota</taxon>
        <taxon>Betaproteobacteria</taxon>
        <taxon>Burkholderiales</taxon>
        <taxon>Sphaerotilaceae</taxon>
        <taxon>Roseateles</taxon>
    </lineage>
</organism>
<dbReference type="PANTHER" id="PTHR30483:SF6">
    <property type="entry name" value="PERIPLASMIC BINDING PROTEIN OF ABC TRANSPORTER FOR NATURAL AMINO ACIDS"/>
    <property type="match status" value="1"/>
</dbReference>
<dbReference type="PANTHER" id="PTHR30483">
    <property type="entry name" value="LEUCINE-SPECIFIC-BINDING PROTEIN"/>
    <property type="match status" value="1"/>
</dbReference>
<gene>
    <name evidence="5" type="ORF">ACG00Y_06500</name>
</gene>
<evidence type="ECO:0000256" key="3">
    <source>
        <dbReference type="SAM" id="SignalP"/>
    </source>
</evidence>
<dbReference type="EMBL" id="JBIGHV010000002">
    <property type="protein sequence ID" value="MFG6429552.1"/>
    <property type="molecule type" value="Genomic_DNA"/>
</dbReference>
<dbReference type="InterPro" id="IPR028082">
    <property type="entry name" value="Peripla_BP_I"/>
</dbReference>
<dbReference type="Gene3D" id="3.40.50.2300">
    <property type="match status" value="2"/>
</dbReference>
<evidence type="ECO:0000259" key="4">
    <source>
        <dbReference type="Pfam" id="PF13458"/>
    </source>
</evidence>
<dbReference type="Pfam" id="PF13458">
    <property type="entry name" value="Peripla_BP_6"/>
    <property type="match status" value="1"/>
</dbReference>
<evidence type="ECO:0000313" key="5">
    <source>
        <dbReference type="EMBL" id="MFG6429552.1"/>
    </source>
</evidence>
<protein>
    <submittedName>
        <fullName evidence="5">ABC transporter substrate-binding protein</fullName>
    </submittedName>
</protein>
<dbReference type="SUPFAM" id="SSF53822">
    <property type="entry name" value="Periplasmic binding protein-like I"/>
    <property type="match status" value="1"/>
</dbReference>
<proteinExistence type="inferred from homology"/>
<dbReference type="RefSeq" id="WP_394477091.1">
    <property type="nucleotide sequence ID" value="NZ_JBIGHV010000002.1"/>
</dbReference>
<accession>A0ABW7F2T0</accession>
<keyword evidence="2 3" id="KW-0732">Signal</keyword>
<sequence>MLRRRAALVAPLLAAMPALGQPAGAPVVLGQSLPMTGTGFTTANRVRAGALLAVERANAGGGLLGRRVELLTLDDGGDARRLADNVRRLREQGALVLLNCVGEQACHAAAQASAQVGLPLVGPFSGDARLRAPAVRHVFTLRPDDAREARLLAGQLRVLSVAQVALLADGHEPVREAALARALQAAGITVLRLPVDPARPAATLAQASDAAGAAVLSLGPDSLEALSQTAPTTVAGLPAMLMTAPSTGLTEQMRMLRGHGLGFTTVLPNPEASQLPLVRDFGRDAERFGSPDAVTFEGLGGYLHTLLCIEALRRGRSADSPADLVRALQAWGRRPLGGFDLNLTPEQRHGSDFAELGVRGRDGVARR</sequence>
<evidence type="ECO:0000313" key="6">
    <source>
        <dbReference type="Proteomes" id="UP001606210"/>
    </source>
</evidence>
<feature type="domain" description="Leucine-binding protein" evidence="4">
    <location>
        <begin position="27"/>
        <end position="330"/>
    </location>
</feature>
<feature type="signal peptide" evidence="3">
    <location>
        <begin position="1"/>
        <end position="20"/>
    </location>
</feature>
<reference evidence="5 6" key="1">
    <citation type="submission" date="2024-08" db="EMBL/GenBank/DDBJ databases">
        <authorList>
            <person name="Lu H."/>
        </authorList>
    </citation>
    <scope>NUCLEOTIDE SEQUENCE [LARGE SCALE GENOMIC DNA]</scope>
    <source>
        <strain evidence="5 6">LYH14W</strain>
    </source>
</reference>
<dbReference type="InterPro" id="IPR051010">
    <property type="entry name" value="BCAA_transport"/>
</dbReference>
<evidence type="ECO:0000256" key="2">
    <source>
        <dbReference type="ARBA" id="ARBA00022729"/>
    </source>
</evidence>
<keyword evidence="6" id="KW-1185">Reference proteome</keyword>
<comment type="similarity">
    <text evidence="1">Belongs to the leucine-binding protein family.</text>
</comment>
<evidence type="ECO:0000256" key="1">
    <source>
        <dbReference type="ARBA" id="ARBA00010062"/>
    </source>
</evidence>
<dbReference type="Proteomes" id="UP001606210">
    <property type="component" value="Unassembled WGS sequence"/>
</dbReference>